<keyword evidence="8" id="KW-0378">Hydrolase</keyword>
<dbReference type="SUPFAM" id="SSF144052">
    <property type="entry name" value="Thermophilic metalloprotease-like"/>
    <property type="match status" value="1"/>
</dbReference>
<comment type="cofactor">
    <cofactor evidence="2">
        <name>Mg(2+)</name>
        <dbReference type="ChEBI" id="CHEBI:18420"/>
    </cofactor>
</comment>
<dbReference type="Gene3D" id="3.40.1830.10">
    <property type="entry name" value="Thermophilic metalloprotease (M29)"/>
    <property type="match status" value="1"/>
</dbReference>
<dbReference type="KEGG" id="thyd:TTHT_0306"/>
<dbReference type="EMBL" id="AP017470">
    <property type="protein sequence ID" value="BBB31925.1"/>
    <property type="molecule type" value="Genomic_DNA"/>
</dbReference>
<reference evidence="10 11" key="1">
    <citation type="journal article" date="2012" name="Extremophiles">
        <title>Thermotomaculum hydrothermale gen. nov., sp. nov., a novel heterotrophic thermophile within the phylum Acidobacteria from a deep-sea hydrothermal vent chimney in the Southern Okinawa Trough.</title>
        <authorList>
            <person name="Izumi H."/>
            <person name="Nunoura T."/>
            <person name="Miyazaki M."/>
            <person name="Mino S."/>
            <person name="Toki T."/>
            <person name="Takai K."/>
            <person name="Sako Y."/>
            <person name="Sawabe T."/>
            <person name="Nakagawa S."/>
        </authorList>
    </citation>
    <scope>NUCLEOTIDE SEQUENCE [LARGE SCALE GENOMIC DNA]</scope>
    <source>
        <strain evidence="10 11">AC55</strain>
    </source>
</reference>
<evidence type="ECO:0000256" key="6">
    <source>
        <dbReference type="ARBA" id="ARBA00022670"/>
    </source>
</evidence>
<dbReference type="AlphaFoldDB" id="A0A7R6PWI9"/>
<protein>
    <submittedName>
        <fullName evidence="10">Aminopeptidase</fullName>
    </submittedName>
</protein>
<evidence type="ECO:0000313" key="10">
    <source>
        <dbReference type="EMBL" id="BBB31925.1"/>
    </source>
</evidence>
<comment type="cofactor">
    <cofactor evidence="3">
        <name>Zn(2+)</name>
        <dbReference type="ChEBI" id="CHEBI:29105"/>
    </cofactor>
</comment>
<comment type="cofactor">
    <cofactor evidence="1">
        <name>Co(2+)</name>
        <dbReference type="ChEBI" id="CHEBI:48828"/>
    </cofactor>
</comment>
<dbReference type="GO" id="GO:0046872">
    <property type="term" value="F:metal ion binding"/>
    <property type="evidence" value="ECO:0007669"/>
    <property type="project" value="UniProtKB-KW"/>
</dbReference>
<dbReference type="GO" id="GO:0008237">
    <property type="term" value="F:metallopeptidase activity"/>
    <property type="evidence" value="ECO:0007669"/>
    <property type="project" value="UniProtKB-KW"/>
</dbReference>
<evidence type="ECO:0000256" key="8">
    <source>
        <dbReference type="ARBA" id="ARBA00022801"/>
    </source>
</evidence>
<dbReference type="GO" id="GO:0004177">
    <property type="term" value="F:aminopeptidase activity"/>
    <property type="evidence" value="ECO:0007669"/>
    <property type="project" value="UniProtKB-KW"/>
</dbReference>
<organism evidence="10 11">
    <name type="scientific">Thermotomaculum hydrothermale</name>
    <dbReference type="NCBI Taxonomy" id="981385"/>
    <lineage>
        <taxon>Bacteria</taxon>
        <taxon>Pseudomonadati</taxon>
        <taxon>Acidobacteriota</taxon>
        <taxon>Holophagae</taxon>
        <taxon>Thermotomaculales</taxon>
        <taxon>Thermotomaculaceae</taxon>
        <taxon>Thermotomaculum</taxon>
    </lineage>
</organism>
<sequence length="372" mass="42589">MIDNRVKKLAKIIVNYSIEVKKGEKVLIDTTIDDISLATALIDEIYKKGGMPFVNFMDNRILRKILMKSNAEMWKLKAKYDAPFMEDMDCYVAIRGHLNVAEFGDVPSKRLAEYQKEWLHPVHMEIRVPKKKWVVMRWPSPSFAQSANMPTEKFEDFFFNVCTLDYSKMSKAMDPLVDLMNKTDKVHIKGKGTDLTFSIKDIPAIKCDGKMNIPDGEVFTAPVKNSVNGYLTYNARTLYQGTIFDEIYLEFKDGKIVKAEAGKKTERLNQILDTDEGARYIGEFALGLNPYVEEPMLDILFDEKIKGSFHFTPGNAYDEADNGNRSAIHWDMVCIQRPEYGGGEIYFDGKLIRKDGLFVIPELEPLNPENLK</sequence>
<evidence type="ECO:0000256" key="7">
    <source>
        <dbReference type="ARBA" id="ARBA00022723"/>
    </source>
</evidence>
<comment type="similarity">
    <text evidence="4">Belongs to the peptidase M29 family.</text>
</comment>
<evidence type="ECO:0000256" key="4">
    <source>
        <dbReference type="ARBA" id="ARBA00008236"/>
    </source>
</evidence>
<evidence type="ECO:0000256" key="5">
    <source>
        <dbReference type="ARBA" id="ARBA00022438"/>
    </source>
</evidence>
<dbReference type="GO" id="GO:0006508">
    <property type="term" value="P:proteolysis"/>
    <property type="evidence" value="ECO:0007669"/>
    <property type="project" value="UniProtKB-KW"/>
</dbReference>
<dbReference type="InterPro" id="IPR052170">
    <property type="entry name" value="M29_Exopeptidase"/>
</dbReference>
<keyword evidence="6" id="KW-0645">Protease</keyword>
<gene>
    <name evidence="10" type="ORF">TTHT_0306</name>
</gene>
<evidence type="ECO:0000256" key="2">
    <source>
        <dbReference type="ARBA" id="ARBA00001946"/>
    </source>
</evidence>
<proteinExistence type="inferred from homology"/>
<dbReference type="PANTHER" id="PTHR34448:SF1">
    <property type="entry name" value="BLL6088 PROTEIN"/>
    <property type="match status" value="1"/>
</dbReference>
<keyword evidence="9" id="KW-0482">Metalloprotease</keyword>
<evidence type="ECO:0000313" key="11">
    <source>
        <dbReference type="Proteomes" id="UP000595564"/>
    </source>
</evidence>
<dbReference type="Pfam" id="PF02073">
    <property type="entry name" value="Peptidase_M29"/>
    <property type="match status" value="1"/>
</dbReference>
<accession>A0A7R6PWI9</accession>
<keyword evidence="7" id="KW-0479">Metal-binding</keyword>
<dbReference type="InterPro" id="IPR035097">
    <property type="entry name" value="M29_N-terminal"/>
</dbReference>
<evidence type="ECO:0000256" key="3">
    <source>
        <dbReference type="ARBA" id="ARBA00001947"/>
    </source>
</evidence>
<evidence type="ECO:0000256" key="1">
    <source>
        <dbReference type="ARBA" id="ARBA00001941"/>
    </source>
</evidence>
<keyword evidence="5 10" id="KW-0031">Aminopeptidase</keyword>
<evidence type="ECO:0000256" key="9">
    <source>
        <dbReference type="ARBA" id="ARBA00023049"/>
    </source>
</evidence>
<name>A0A7R6PWI9_9BACT</name>
<dbReference type="RefSeq" id="WP_201328259.1">
    <property type="nucleotide sequence ID" value="NZ_AP017470.1"/>
</dbReference>
<dbReference type="Proteomes" id="UP000595564">
    <property type="component" value="Chromosome"/>
</dbReference>
<dbReference type="InterPro" id="IPR000787">
    <property type="entry name" value="Peptidase_M29"/>
</dbReference>
<dbReference type="PANTHER" id="PTHR34448">
    <property type="entry name" value="AMINOPEPTIDASE"/>
    <property type="match status" value="1"/>
</dbReference>
<keyword evidence="11" id="KW-1185">Reference proteome</keyword>